<dbReference type="RefSeq" id="WP_149821635.1">
    <property type="nucleotide sequence ID" value="NZ_VUOA01000040.1"/>
</dbReference>
<dbReference type="Gene3D" id="3.30.9.10">
    <property type="entry name" value="D-Amino Acid Oxidase, subunit A, domain 2"/>
    <property type="match status" value="1"/>
</dbReference>
<keyword evidence="3" id="KW-0274">FAD</keyword>
<evidence type="ECO:0000313" key="8">
    <source>
        <dbReference type="Proteomes" id="UP000323142"/>
    </source>
</evidence>
<sequence>MAESVECVVVGAGVVGLACARALALQGREVLVIDAEATIGAGTSSRNSEVVHAGIYYPQGSLKARLCVAGREALYAYARERGVEARAIGKIIVATDAEQIGTLHTLREAAERNGVHDLRWIDQAEAAELEPEVRCVAGLFSPRSGIVDSHALMLAYQGDLEAHGGMVALSTPILGGAVTGNGIRLETGGAEAMTLDCRLLVNSAGLHAPDLARGLEGFPAEHVPVPYLAKGNYFSLVGVRQPFKRLVYPVPEPGGLGIHATLDLAGQVRFGPDVQWVDRIDYTVDASRQAAFEKAIRTYWPGLPDGALQPSYAGIRPKITPPGAAAADFVVQTPADHGVPGIVNLFGIESPGLTSSLAIADYVASSLEDRRAAA</sequence>
<dbReference type="Pfam" id="PF01266">
    <property type="entry name" value="DAO"/>
    <property type="match status" value="1"/>
</dbReference>
<feature type="domain" description="FAD dependent oxidoreductase" evidence="6">
    <location>
        <begin position="7"/>
        <end position="364"/>
    </location>
</feature>
<dbReference type="PANTHER" id="PTHR43104">
    <property type="entry name" value="L-2-HYDROXYGLUTARATE DEHYDROGENASE, MITOCHONDRIAL"/>
    <property type="match status" value="1"/>
</dbReference>
<comment type="cofactor">
    <cofactor evidence="1">
        <name>FAD</name>
        <dbReference type="ChEBI" id="CHEBI:57692"/>
    </cofactor>
</comment>
<dbReference type="InterPro" id="IPR006076">
    <property type="entry name" value="FAD-dep_OxRdtase"/>
</dbReference>
<comment type="similarity">
    <text evidence="5">Belongs to the L2HGDH family.</text>
</comment>
<keyword evidence="4" id="KW-0560">Oxidoreductase</keyword>
<evidence type="ECO:0000313" key="7">
    <source>
        <dbReference type="EMBL" id="KAA2235023.1"/>
    </source>
</evidence>
<dbReference type="GO" id="GO:0047545">
    <property type="term" value="F:(S)-2-hydroxyglutarate dehydrogenase activity"/>
    <property type="evidence" value="ECO:0007669"/>
    <property type="project" value="TreeGrafter"/>
</dbReference>
<dbReference type="SUPFAM" id="SSF51905">
    <property type="entry name" value="FAD/NAD(P)-binding domain"/>
    <property type="match status" value="1"/>
</dbReference>
<dbReference type="OrthoDB" id="9801699at2"/>
<accession>A0A5B2V670</accession>
<evidence type="ECO:0000256" key="3">
    <source>
        <dbReference type="ARBA" id="ARBA00022827"/>
    </source>
</evidence>
<comment type="caution">
    <text evidence="7">The sequence shown here is derived from an EMBL/GenBank/DDBJ whole genome shotgun (WGS) entry which is preliminary data.</text>
</comment>
<gene>
    <name evidence="7" type="ORF">F0L46_22060</name>
</gene>
<keyword evidence="2" id="KW-0285">Flavoprotein</keyword>
<dbReference type="PANTHER" id="PTHR43104:SF4">
    <property type="entry name" value="L-2-HYDROXYGLUTARATE DEHYDROGENASE, MITOCHONDRIAL"/>
    <property type="match status" value="1"/>
</dbReference>
<dbReference type="Proteomes" id="UP000323142">
    <property type="component" value="Unassembled WGS sequence"/>
</dbReference>
<evidence type="ECO:0000256" key="5">
    <source>
        <dbReference type="ARBA" id="ARBA00037941"/>
    </source>
</evidence>
<dbReference type="EMBL" id="VUOA01000040">
    <property type="protein sequence ID" value="KAA2235023.1"/>
    <property type="molecule type" value="Genomic_DNA"/>
</dbReference>
<name>A0A5B2V670_9HYPH</name>
<keyword evidence="8" id="KW-1185">Reference proteome</keyword>
<evidence type="ECO:0000256" key="2">
    <source>
        <dbReference type="ARBA" id="ARBA00022630"/>
    </source>
</evidence>
<evidence type="ECO:0000256" key="4">
    <source>
        <dbReference type="ARBA" id="ARBA00023002"/>
    </source>
</evidence>
<evidence type="ECO:0000259" key="6">
    <source>
        <dbReference type="Pfam" id="PF01266"/>
    </source>
</evidence>
<protein>
    <submittedName>
        <fullName evidence="7">NAD(P)/FAD-dependent oxidoreductase</fullName>
    </submittedName>
</protein>
<dbReference type="InterPro" id="IPR036188">
    <property type="entry name" value="FAD/NAD-bd_sf"/>
</dbReference>
<organism evidence="7 8">
    <name type="scientific">Salinarimonas soli</name>
    <dbReference type="NCBI Taxonomy" id="1638099"/>
    <lineage>
        <taxon>Bacteria</taxon>
        <taxon>Pseudomonadati</taxon>
        <taxon>Pseudomonadota</taxon>
        <taxon>Alphaproteobacteria</taxon>
        <taxon>Hyphomicrobiales</taxon>
        <taxon>Salinarimonadaceae</taxon>
        <taxon>Salinarimonas</taxon>
    </lineage>
</organism>
<evidence type="ECO:0000256" key="1">
    <source>
        <dbReference type="ARBA" id="ARBA00001974"/>
    </source>
</evidence>
<dbReference type="AlphaFoldDB" id="A0A5B2V670"/>
<proteinExistence type="inferred from homology"/>
<dbReference type="Gene3D" id="3.50.50.60">
    <property type="entry name" value="FAD/NAD(P)-binding domain"/>
    <property type="match status" value="1"/>
</dbReference>
<reference evidence="7 8" key="1">
    <citation type="submission" date="2019-09" db="EMBL/GenBank/DDBJ databases">
        <title>Salinarimonas rosea gen. nov., sp. nov., a new member of the a-2 subgroup of the Proteobacteria.</title>
        <authorList>
            <person name="Liu J."/>
        </authorList>
    </citation>
    <scope>NUCLEOTIDE SEQUENCE [LARGE SCALE GENOMIC DNA]</scope>
    <source>
        <strain evidence="7 8">BN140002</strain>
    </source>
</reference>
<reference evidence="7 8" key="2">
    <citation type="submission" date="2019-09" db="EMBL/GenBank/DDBJ databases">
        <authorList>
            <person name="Jin C."/>
        </authorList>
    </citation>
    <scope>NUCLEOTIDE SEQUENCE [LARGE SCALE GENOMIC DNA]</scope>
    <source>
        <strain evidence="7 8">BN140002</strain>
    </source>
</reference>